<keyword evidence="3" id="KW-1185">Reference proteome</keyword>
<organism evidence="2 3">
    <name type="scientific">Paenibacillus pini JCM 16418</name>
    <dbReference type="NCBI Taxonomy" id="1236976"/>
    <lineage>
        <taxon>Bacteria</taxon>
        <taxon>Bacillati</taxon>
        <taxon>Bacillota</taxon>
        <taxon>Bacilli</taxon>
        <taxon>Bacillales</taxon>
        <taxon>Paenibacillaceae</taxon>
        <taxon>Paenibacillus</taxon>
    </lineage>
</organism>
<dbReference type="eggNOG" id="COG2064">
    <property type="taxonomic scope" value="Bacteria"/>
</dbReference>
<dbReference type="AlphaFoldDB" id="W7YID4"/>
<proteinExistence type="predicted"/>
<keyword evidence="1" id="KW-0812">Transmembrane</keyword>
<dbReference type="EMBL" id="BAVZ01000005">
    <property type="protein sequence ID" value="GAF08207.1"/>
    <property type="molecule type" value="Genomic_DNA"/>
</dbReference>
<dbReference type="STRING" id="1236976.JCM16418_2248"/>
<comment type="caution">
    <text evidence="2">The sequence shown here is derived from an EMBL/GenBank/DDBJ whole genome shotgun (WGS) entry which is preliminary data.</text>
</comment>
<reference evidence="2 3" key="1">
    <citation type="journal article" date="2014" name="Genome Announc.">
        <title>Draft Genome Sequence of Paenibacillus pini JCM 16418T, Isolated from the Rhizosphere of Pine Tree.</title>
        <authorList>
            <person name="Yuki M."/>
            <person name="Oshima K."/>
            <person name="Suda W."/>
            <person name="Oshida Y."/>
            <person name="Kitamura K."/>
            <person name="Iida Y."/>
            <person name="Hattori M."/>
            <person name="Ohkuma M."/>
        </authorList>
    </citation>
    <scope>NUCLEOTIDE SEQUENCE [LARGE SCALE GENOMIC DNA]</scope>
    <source>
        <strain evidence="2 3">JCM 16418</strain>
    </source>
</reference>
<keyword evidence="1" id="KW-1133">Transmembrane helix</keyword>
<gene>
    <name evidence="2" type="ORF">JCM16418_2248</name>
</gene>
<sequence length="54" mass="6127">MALTDLSRVLWEKRKSITRTRGEQASSKLVFPMVVIFLVVVVLVGTPAFLMMNF</sequence>
<dbReference type="Proteomes" id="UP000019364">
    <property type="component" value="Unassembled WGS sequence"/>
</dbReference>
<protein>
    <submittedName>
        <fullName evidence="2">Type II/IV secretion system protein TadC</fullName>
    </submittedName>
</protein>
<feature type="transmembrane region" description="Helical" evidence="1">
    <location>
        <begin position="29"/>
        <end position="50"/>
    </location>
</feature>
<evidence type="ECO:0000256" key="1">
    <source>
        <dbReference type="SAM" id="Phobius"/>
    </source>
</evidence>
<evidence type="ECO:0000313" key="3">
    <source>
        <dbReference type="Proteomes" id="UP000019364"/>
    </source>
</evidence>
<evidence type="ECO:0000313" key="2">
    <source>
        <dbReference type="EMBL" id="GAF08207.1"/>
    </source>
</evidence>
<accession>W7YID4</accession>
<name>W7YID4_9BACL</name>
<keyword evidence="1" id="KW-0472">Membrane</keyword>